<evidence type="ECO:0000256" key="4">
    <source>
        <dbReference type="ARBA" id="ARBA00023136"/>
    </source>
</evidence>
<keyword evidence="8" id="KW-0966">Cell projection</keyword>
<feature type="transmembrane region" description="Helical" evidence="7">
    <location>
        <begin position="28"/>
        <end position="49"/>
    </location>
</feature>
<evidence type="ECO:0000256" key="3">
    <source>
        <dbReference type="ARBA" id="ARBA00022989"/>
    </source>
</evidence>
<organism evidence="8 9">
    <name type="scientific">Vibrio tritonius</name>
    <dbReference type="NCBI Taxonomy" id="1435069"/>
    <lineage>
        <taxon>Bacteria</taxon>
        <taxon>Pseudomonadati</taxon>
        <taxon>Pseudomonadota</taxon>
        <taxon>Gammaproteobacteria</taxon>
        <taxon>Vibrionales</taxon>
        <taxon>Vibrionaceae</taxon>
        <taxon>Vibrio</taxon>
    </lineage>
</organism>
<keyword evidence="8" id="KW-0282">Flagellum</keyword>
<evidence type="ECO:0000313" key="9">
    <source>
        <dbReference type="Proteomes" id="UP001199044"/>
    </source>
</evidence>
<dbReference type="NCBIfam" id="TIGR03500">
    <property type="entry name" value="FliO_TIGR"/>
    <property type="match status" value="1"/>
</dbReference>
<dbReference type="Proteomes" id="UP001199044">
    <property type="component" value="Unassembled WGS sequence"/>
</dbReference>
<dbReference type="EMBL" id="JAIWIU010000010">
    <property type="protein sequence ID" value="MCA2014852.1"/>
    <property type="molecule type" value="Genomic_DNA"/>
</dbReference>
<accession>A0ABS7YGQ4</accession>
<comment type="caution">
    <text evidence="8">The sequence shown here is derived from an EMBL/GenBank/DDBJ whole genome shotgun (WGS) entry which is preliminary data.</text>
</comment>
<evidence type="ECO:0000256" key="2">
    <source>
        <dbReference type="ARBA" id="ARBA00022692"/>
    </source>
</evidence>
<dbReference type="Pfam" id="PF04347">
    <property type="entry name" value="FliO"/>
    <property type="match status" value="1"/>
</dbReference>
<keyword evidence="2 7" id="KW-0812">Transmembrane</keyword>
<gene>
    <name evidence="8" type="primary">fliO</name>
    <name evidence="8" type="ORF">LDJ79_01935</name>
</gene>
<keyword evidence="4 7" id="KW-0472">Membrane</keyword>
<keyword evidence="3 7" id="KW-1133">Transmembrane helix</keyword>
<dbReference type="PANTHER" id="PTHR38766:SF1">
    <property type="entry name" value="FLAGELLAR PROTEIN FLIO"/>
    <property type="match status" value="1"/>
</dbReference>
<dbReference type="InterPro" id="IPR052205">
    <property type="entry name" value="FliO/MopB"/>
</dbReference>
<evidence type="ECO:0000256" key="7">
    <source>
        <dbReference type="RuleBase" id="RU362064"/>
    </source>
</evidence>
<comment type="subcellular location">
    <subcellularLocation>
        <location evidence="7">Cell membrane</location>
    </subcellularLocation>
    <subcellularLocation>
        <location evidence="7">Bacterial flagellum basal body</location>
    </subcellularLocation>
</comment>
<dbReference type="InterPro" id="IPR022781">
    <property type="entry name" value="Flagellar_biosynth_FliO"/>
</dbReference>
<keyword evidence="9" id="KW-1185">Reference proteome</keyword>
<evidence type="ECO:0000256" key="5">
    <source>
        <dbReference type="ARBA" id="ARBA00023143"/>
    </source>
</evidence>
<name>A0ABS7YGQ4_9VIBR</name>
<evidence type="ECO:0000313" key="8">
    <source>
        <dbReference type="EMBL" id="MCA2014852.1"/>
    </source>
</evidence>
<dbReference type="PANTHER" id="PTHR38766">
    <property type="entry name" value="FLAGELLAR PROTEIN FLIO"/>
    <property type="match status" value="1"/>
</dbReference>
<reference evidence="9" key="1">
    <citation type="submission" date="2023-07" db="EMBL/GenBank/DDBJ databases">
        <title>Molecular identification of indigenous halophilic bacteria isolated from red sea cost, biodegradation of synthetic dyes and assessment of degraded metabolite toxicity.</title>
        <authorList>
            <person name="Chaieb K."/>
            <person name="Altayb H.N."/>
        </authorList>
    </citation>
    <scope>NUCLEOTIDE SEQUENCE [LARGE SCALE GENOMIC DNA]</scope>
    <source>
        <strain evidence="9">K20</strain>
    </source>
</reference>
<proteinExistence type="inferred from homology"/>
<evidence type="ECO:0000256" key="1">
    <source>
        <dbReference type="ARBA" id="ARBA00022475"/>
    </source>
</evidence>
<keyword evidence="8" id="KW-0969">Cilium</keyword>
<comment type="similarity">
    <text evidence="6 7">Belongs to the FliO/MopB family.</text>
</comment>
<keyword evidence="5 7" id="KW-0975">Bacterial flagellum</keyword>
<protein>
    <recommendedName>
        <fullName evidence="7">Flagellar protein</fullName>
    </recommendedName>
</protein>
<sequence>MKRLMGFVLGVISTPVLAQETKPGQFDIATTVGSLLFVIALILFLGWLMKRMRVPTIGQQKGLSIVRQIPVGTKERIMIVQAGEEQFLVGATSQSIQLIAKLDTPLAQEEISATPFAMQLSNLLKKNDKKSS</sequence>
<keyword evidence="1 7" id="KW-1003">Cell membrane</keyword>
<evidence type="ECO:0000256" key="6">
    <source>
        <dbReference type="ARBA" id="ARBA00037937"/>
    </source>
</evidence>